<name>I0Z009_COCSC</name>
<evidence type="ECO:0000313" key="6">
    <source>
        <dbReference type="Proteomes" id="UP000007264"/>
    </source>
</evidence>
<dbReference type="Proteomes" id="UP000007264">
    <property type="component" value="Unassembled WGS sequence"/>
</dbReference>
<dbReference type="STRING" id="574566.I0Z009"/>
<dbReference type="NCBIfam" id="TIGR01030">
    <property type="entry name" value="rpmH_bact"/>
    <property type="match status" value="1"/>
</dbReference>
<dbReference type="FunFam" id="1.10.287.3980:FF:000001">
    <property type="entry name" value="Mitochondrial ribosomal protein L34"/>
    <property type="match status" value="1"/>
</dbReference>
<dbReference type="InterPro" id="IPR000271">
    <property type="entry name" value="Ribosomal_bL34"/>
</dbReference>
<dbReference type="PROSITE" id="PS00784">
    <property type="entry name" value="RIBOSOMAL_L34"/>
    <property type="match status" value="1"/>
</dbReference>
<dbReference type="GO" id="GO:0005840">
    <property type="term" value="C:ribosome"/>
    <property type="evidence" value="ECO:0007669"/>
    <property type="project" value="UniProtKB-KW"/>
</dbReference>
<gene>
    <name evidence="5" type="ORF">COCSUDRAFT_53174</name>
</gene>
<accession>I0Z009</accession>
<sequence>MLRIASLLLSRRGSSSRACSLSTLARPCVQDMCSVEQNPANAPGDGVCKIRGRQLWQNGRDFTGSWDSSILQMPFDPSPSIIGRELLGPQLGRTVTQGFPDFDPVAYLDRACAEAQVAQDIVLSDSSPLPEELQASLFEHSFEIPIHIESFAPPSFAGAQSINVKLGEHSSGEGGVDQGRDLRDAMATTLVTEVLFREGGNNKQYLDEVKQMGLKKFMEKVYKKAAMVEKVYMVQSKFGDKLPNPCTAKDMIAVLKAEPPSDEVMSLIEGLEAAILEDKEDRAQTDGSMHMQKRTYQPSNRVRKNRHGFLNRLRNRNGRKVIARRRAKGRHRVTA</sequence>
<keyword evidence="6" id="KW-1185">Reference proteome</keyword>
<dbReference type="AlphaFoldDB" id="I0Z009"/>
<dbReference type="GO" id="GO:1990904">
    <property type="term" value="C:ribonucleoprotein complex"/>
    <property type="evidence" value="ECO:0007669"/>
    <property type="project" value="UniProtKB-KW"/>
</dbReference>
<dbReference type="GO" id="GO:0003735">
    <property type="term" value="F:structural constituent of ribosome"/>
    <property type="evidence" value="ECO:0007669"/>
    <property type="project" value="InterPro"/>
</dbReference>
<dbReference type="PANTHER" id="PTHR14503">
    <property type="entry name" value="MITOCHONDRIAL RIBOSOMAL PROTEIN 34 FAMILY MEMBER"/>
    <property type="match status" value="1"/>
</dbReference>
<dbReference type="EMBL" id="AGSI01000006">
    <property type="protein sequence ID" value="EIE23978.1"/>
    <property type="molecule type" value="Genomic_DNA"/>
</dbReference>
<dbReference type="KEGG" id="csl:COCSUDRAFT_53174"/>
<comment type="similarity">
    <text evidence="1">Belongs to the bacterial ribosomal protein bL34 family.</text>
</comment>
<dbReference type="GO" id="GO:0006412">
    <property type="term" value="P:translation"/>
    <property type="evidence" value="ECO:0007669"/>
    <property type="project" value="InterPro"/>
</dbReference>
<evidence type="ECO:0000313" key="5">
    <source>
        <dbReference type="EMBL" id="EIE23978.1"/>
    </source>
</evidence>
<evidence type="ECO:0000256" key="3">
    <source>
        <dbReference type="ARBA" id="ARBA00023274"/>
    </source>
</evidence>
<dbReference type="InterPro" id="IPR020939">
    <property type="entry name" value="Ribosomal_bL34_CS"/>
</dbReference>
<evidence type="ECO:0000256" key="2">
    <source>
        <dbReference type="ARBA" id="ARBA00022980"/>
    </source>
</evidence>
<comment type="caution">
    <text evidence="5">The sequence shown here is derived from an EMBL/GenBank/DDBJ whole genome shotgun (WGS) entry which is preliminary data.</text>
</comment>
<organism evidence="5 6">
    <name type="scientific">Coccomyxa subellipsoidea (strain C-169)</name>
    <name type="common">Green microalga</name>
    <dbReference type="NCBI Taxonomy" id="574566"/>
    <lineage>
        <taxon>Eukaryota</taxon>
        <taxon>Viridiplantae</taxon>
        <taxon>Chlorophyta</taxon>
        <taxon>core chlorophytes</taxon>
        <taxon>Trebouxiophyceae</taxon>
        <taxon>Trebouxiophyceae incertae sedis</taxon>
        <taxon>Coccomyxaceae</taxon>
        <taxon>Coccomyxa</taxon>
        <taxon>Coccomyxa subellipsoidea</taxon>
    </lineage>
</organism>
<keyword evidence="3" id="KW-0687">Ribonucleoprotein</keyword>
<dbReference type="GeneID" id="17041976"/>
<evidence type="ECO:0000256" key="4">
    <source>
        <dbReference type="ARBA" id="ARBA00035274"/>
    </source>
</evidence>
<dbReference type="eggNOG" id="ENOG502SC40">
    <property type="taxonomic scope" value="Eukaryota"/>
</dbReference>
<reference evidence="5 6" key="1">
    <citation type="journal article" date="2012" name="Genome Biol.">
        <title>The genome of the polar eukaryotic microalga coccomyxa subellipsoidea reveals traits of cold adaptation.</title>
        <authorList>
            <person name="Blanc G."/>
            <person name="Agarkova I."/>
            <person name="Grimwood J."/>
            <person name="Kuo A."/>
            <person name="Brueggeman A."/>
            <person name="Dunigan D."/>
            <person name="Gurnon J."/>
            <person name="Ladunga I."/>
            <person name="Lindquist E."/>
            <person name="Lucas S."/>
            <person name="Pangilinan J."/>
            <person name="Proschold T."/>
            <person name="Salamov A."/>
            <person name="Schmutz J."/>
            <person name="Weeks D."/>
            <person name="Yamada T."/>
            <person name="Claverie J.M."/>
            <person name="Grigoriev I."/>
            <person name="Van Etten J."/>
            <person name="Lomsadze A."/>
            <person name="Borodovsky M."/>
        </authorList>
    </citation>
    <scope>NUCLEOTIDE SEQUENCE [LARGE SCALE GENOMIC DNA]</scope>
    <source>
        <strain evidence="5 6">C-169</strain>
    </source>
</reference>
<keyword evidence="2" id="KW-0689">Ribosomal protein</keyword>
<proteinExistence type="inferred from homology"/>
<dbReference type="Gene3D" id="1.10.287.3980">
    <property type="match status" value="1"/>
</dbReference>
<evidence type="ECO:0000256" key="1">
    <source>
        <dbReference type="ARBA" id="ARBA00010111"/>
    </source>
</evidence>
<dbReference type="Pfam" id="PF00468">
    <property type="entry name" value="Ribosomal_L34"/>
    <property type="match status" value="1"/>
</dbReference>
<dbReference type="RefSeq" id="XP_005648522.1">
    <property type="nucleotide sequence ID" value="XM_005648465.1"/>
</dbReference>
<protein>
    <recommendedName>
        <fullName evidence="4">Large ribosomal subunit protein bL34m</fullName>
    </recommendedName>
</protein>
<dbReference type="OrthoDB" id="515573at2759"/>
<dbReference type="HAMAP" id="MF_00391">
    <property type="entry name" value="Ribosomal_bL34"/>
    <property type="match status" value="1"/>
</dbReference>
<dbReference type="PANTHER" id="PTHR14503:SF4">
    <property type="entry name" value="LARGE RIBOSOMAL SUBUNIT PROTEIN BL34M"/>
    <property type="match status" value="1"/>
</dbReference>